<name>A0A369UI49_9GAMM</name>
<protein>
    <submittedName>
        <fullName evidence="1">DUF1552 domain-containing protein</fullName>
    </submittedName>
</protein>
<gene>
    <name evidence="1" type="ORF">DVJ77_17510</name>
</gene>
<evidence type="ECO:0000313" key="2">
    <source>
        <dbReference type="Proteomes" id="UP000253782"/>
    </source>
</evidence>
<reference evidence="1 2" key="1">
    <citation type="submission" date="2018-07" db="EMBL/GenBank/DDBJ databases">
        <title>Dyella tabacisoli L4-6T, whole genome shotgun sequence.</title>
        <authorList>
            <person name="Zhou X.-K."/>
            <person name="Li W.-J."/>
            <person name="Duan Y.-Q."/>
        </authorList>
    </citation>
    <scope>NUCLEOTIDE SEQUENCE [LARGE SCALE GENOMIC DNA]</scope>
    <source>
        <strain evidence="1 2">L4-6</strain>
    </source>
</reference>
<dbReference type="OrthoDB" id="6013406at2"/>
<keyword evidence="2" id="KW-1185">Reference proteome</keyword>
<comment type="caution">
    <text evidence="1">The sequence shown here is derived from an EMBL/GenBank/DDBJ whole genome shotgun (WGS) entry which is preliminary data.</text>
</comment>
<evidence type="ECO:0000313" key="1">
    <source>
        <dbReference type="EMBL" id="RDD80432.1"/>
    </source>
</evidence>
<dbReference type="AlphaFoldDB" id="A0A369UI49"/>
<dbReference type="EMBL" id="QQAH01000017">
    <property type="protein sequence ID" value="RDD80432.1"/>
    <property type="molecule type" value="Genomic_DNA"/>
</dbReference>
<dbReference type="InterPro" id="IPR011447">
    <property type="entry name" value="DUF1552"/>
</dbReference>
<proteinExistence type="predicted"/>
<dbReference type="Proteomes" id="UP000253782">
    <property type="component" value="Unassembled WGS sequence"/>
</dbReference>
<dbReference type="Pfam" id="PF07586">
    <property type="entry name" value="HXXSHH"/>
    <property type="match status" value="1"/>
</dbReference>
<sequence length="443" mass="47586">MTMAMLANPGRRRVLGLAGGAAAALGLGWFLKDYTQLGRSGVAKLKIVFFVTPDGLGAAGRGSFPHGLWLEKKVGADHSDFALLEASKELEPYRSQALFLSSLSLGQNFIGHNGHNFVLRDNPGTKASVDYLLGRHLTGLNPTLGGIFATPSVGSNEAFIVSHSEAGPRSVMPDPARLFQIIFGAKSSRSELKGAHLLDLANEDIKTLRQKVTGSERQKLDLHLDSVEQTQKDLAEIQNPTCESISEPDIPNFLDAANREQVQVAHAKVVAAALSCGLARVATIQQGRTTDQRGIGDILSIASHSASHSNMGGTIEEWLTSRKWFVKQARLLMDQLKALPDPDVAGDTLLQHTLVVFTSEMSDGQLENSYDMPLVLMGGASGLLQSGGNSGRLFDLASQADKTDYLGSMVTYQRIWSTLAQLVGTSVPYGGNIDRVDGLFNFS</sequence>
<accession>A0A369UI49</accession>
<organism evidence="1 2">
    <name type="scientific">Dyella tabacisoli</name>
    <dbReference type="NCBI Taxonomy" id="2282381"/>
    <lineage>
        <taxon>Bacteria</taxon>
        <taxon>Pseudomonadati</taxon>
        <taxon>Pseudomonadota</taxon>
        <taxon>Gammaproteobacteria</taxon>
        <taxon>Lysobacterales</taxon>
        <taxon>Rhodanobacteraceae</taxon>
        <taxon>Dyella</taxon>
    </lineage>
</organism>